<sequence>MGGWSDLNFSGNGISSTPGGNPADLRDLMVGLSYSSKELNTGMMGSRMFASSASNFRDLTEGLLAGQASFPKFLNELHARGKENSNPSTTTHSLSGLNYIAKLYFGGRQSQKSKGAEVSPTTIREMLYFLAALPYSTVYDEFDNFITDQFKTLLKKPEESNDDNLKLDVADSSKFSSGGNDTLSAAELKQYLHTSCSFSVIVLGRFQGHGTAENDSDDPWLHKLFCNSEFAFNFPAAPFFS</sequence>
<dbReference type="GeneID" id="94196500"/>
<dbReference type="Proteomes" id="UP001497744">
    <property type="component" value="Unassembled WGS sequence"/>
</dbReference>
<proteinExistence type="predicted"/>
<protein>
    <submittedName>
        <fullName evidence="2">Variant erythrocyte surface antigen-1, alpha subunit</fullName>
    </submittedName>
</protein>
<dbReference type="InterPro" id="IPR024751">
    <property type="entry name" value="VESA1"/>
</dbReference>
<evidence type="ECO:0000313" key="2">
    <source>
        <dbReference type="EMBL" id="GIX65019.1"/>
    </source>
</evidence>
<gene>
    <name evidence="2" type="ORF">BcabD6B2_44540</name>
</gene>
<dbReference type="Pfam" id="PF12785">
    <property type="entry name" value="VESA1_N"/>
    <property type="match status" value="1"/>
</dbReference>
<organism evidence="2 3">
    <name type="scientific">Babesia caballi</name>
    <dbReference type="NCBI Taxonomy" id="5871"/>
    <lineage>
        <taxon>Eukaryota</taxon>
        <taxon>Sar</taxon>
        <taxon>Alveolata</taxon>
        <taxon>Apicomplexa</taxon>
        <taxon>Aconoidasida</taxon>
        <taxon>Piroplasmida</taxon>
        <taxon>Babesiidae</taxon>
        <taxon>Babesia</taxon>
    </lineage>
</organism>
<dbReference type="EMBL" id="BPLF01000004">
    <property type="protein sequence ID" value="GIX65019.1"/>
    <property type="molecule type" value="Genomic_DNA"/>
</dbReference>
<comment type="caution">
    <text evidence="2">The sequence shown here is derived from an EMBL/GenBank/DDBJ whole genome shotgun (WGS) entry which is preliminary data.</text>
</comment>
<reference evidence="2 3" key="1">
    <citation type="submission" date="2021-06" db="EMBL/GenBank/DDBJ databases">
        <title>Genome sequence of Babesia caballi.</title>
        <authorList>
            <person name="Yamagishi J."/>
            <person name="Kidaka T."/>
            <person name="Ochi A."/>
        </authorList>
    </citation>
    <scope>NUCLEOTIDE SEQUENCE [LARGE SCALE GENOMIC DNA]</scope>
    <source>
        <strain evidence="2">USDA-D6B2</strain>
    </source>
</reference>
<evidence type="ECO:0000313" key="3">
    <source>
        <dbReference type="Proteomes" id="UP001497744"/>
    </source>
</evidence>
<dbReference type="RefSeq" id="XP_067717088.1">
    <property type="nucleotide sequence ID" value="XM_067860987.1"/>
</dbReference>
<feature type="region of interest" description="Disordered" evidence="1">
    <location>
        <begin position="1"/>
        <end position="22"/>
    </location>
</feature>
<feature type="compositionally biased region" description="Polar residues" evidence="1">
    <location>
        <begin position="7"/>
        <end position="19"/>
    </location>
</feature>
<evidence type="ECO:0000256" key="1">
    <source>
        <dbReference type="SAM" id="MobiDB-lite"/>
    </source>
</evidence>
<name>A0AAV4LY53_BABCB</name>
<dbReference type="AlphaFoldDB" id="A0AAV4LY53"/>
<keyword evidence="3" id="KW-1185">Reference proteome</keyword>
<accession>A0AAV4LY53</accession>